<keyword evidence="3" id="KW-0999">Mitochondrion inner membrane</keyword>
<dbReference type="EMBL" id="JRES01001507">
    <property type="protein sequence ID" value="KNC22392.1"/>
    <property type="molecule type" value="Genomic_DNA"/>
</dbReference>
<dbReference type="OMA" id="TFQAKNE"/>
<keyword evidence="7" id="KW-0812">Transmembrane</keyword>
<comment type="caution">
    <text evidence="8">The sequence shown here is derived from an EMBL/GenBank/DDBJ whole genome shotgun (WGS) entry which is preliminary data.</text>
</comment>
<dbReference type="SUPFAM" id="SSF81419">
    <property type="entry name" value="Mitochondrial cytochrome c oxidase subunit VIIa"/>
    <property type="match status" value="1"/>
</dbReference>
<dbReference type="GO" id="GO:0097250">
    <property type="term" value="P:mitochondrial respirasome assembly"/>
    <property type="evidence" value="ECO:0007669"/>
    <property type="project" value="TreeGrafter"/>
</dbReference>
<dbReference type="PANTHER" id="PTHR10510:SF13">
    <property type="entry name" value="CYTOCHROME C OXIDASE SUBUNIT 7A-LIKE-RELATED"/>
    <property type="match status" value="1"/>
</dbReference>
<dbReference type="InterPro" id="IPR036539">
    <property type="entry name" value="Cyt_c_oxidase_su7a_sf"/>
</dbReference>
<accession>A0A0L0BQT9</accession>
<comment type="subcellular location">
    <subcellularLocation>
        <location evidence="1">Mitochondrion inner membrane</location>
    </subcellularLocation>
</comment>
<evidence type="ECO:0000256" key="5">
    <source>
        <dbReference type="ARBA" id="ARBA00023128"/>
    </source>
</evidence>
<evidence type="ECO:0000256" key="1">
    <source>
        <dbReference type="ARBA" id="ARBA00004273"/>
    </source>
</evidence>
<evidence type="ECO:0008006" key="10">
    <source>
        <dbReference type="Google" id="ProtNLM"/>
    </source>
</evidence>
<evidence type="ECO:0000313" key="8">
    <source>
        <dbReference type="EMBL" id="KNC22392.1"/>
    </source>
</evidence>
<feature type="transmembrane region" description="Helical" evidence="7">
    <location>
        <begin position="32"/>
        <end position="53"/>
    </location>
</feature>
<organism evidence="8 9">
    <name type="scientific">Lucilia cuprina</name>
    <name type="common">Green bottle fly</name>
    <name type="synonym">Australian sheep blowfly</name>
    <dbReference type="NCBI Taxonomy" id="7375"/>
    <lineage>
        <taxon>Eukaryota</taxon>
        <taxon>Metazoa</taxon>
        <taxon>Ecdysozoa</taxon>
        <taxon>Arthropoda</taxon>
        <taxon>Hexapoda</taxon>
        <taxon>Insecta</taxon>
        <taxon>Pterygota</taxon>
        <taxon>Neoptera</taxon>
        <taxon>Endopterygota</taxon>
        <taxon>Diptera</taxon>
        <taxon>Brachycera</taxon>
        <taxon>Muscomorpha</taxon>
        <taxon>Oestroidea</taxon>
        <taxon>Calliphoridae</taxon>
        <taxon>Luciliinae</taxon>
        <taxon>Lucilia</taxon>
    </lineage>
</organism>
<dbReference type="InterPro" id="IPR003177">
    <property type="entry name" value="Cytc_oxidase_su7a_met"/>
</dbReference>
<keyword evidence="4" id="KW-0809">Transit peptide</keyword>
<dbReference type="GO" id="GO:0005743">
    <property type="term" value="C:mitochondrial inner membrane"/>
    <property type="evidence" value="ECO:0007669"/>
    <property type="project" value="UniProtKB-SubCell"/>
</dbReference>
<gene>
    <name evidence="8" type="ORF">FF38_04656</name>
</gene>
<sequence>MALPEGLAKNMKIFQAKNDLPVFLKGGPADKALFGLTVGLCGIGILSILQMVYSLGFKKKQG</sequence>
<reference evidence="8 9" key="1">
    <citation type="journal article" date="2015" name="Nat. Commun.">
        <title>Lucilia cuprina genome unlocks parasitic fly biology to underpin future interventions.</title>
        <authorList>
            <person name="Anstead C.A."/>
            <person name="Korhonen P.K."/>
            <person name="Young N.D."/>
            <person name="Hall R.S."/>
            <person name="Jex A.R."/>
            <person name="Murali S.C."/>
            <person name="Hughes D.S."/>
            <person name="Lee S.F."/>
            <person name="Perry T."/>
            <person name="Stroehlein A.J."/>
            <person name="Ansell B.R."/>
            <person name="Breugelmans B."/>
            <person name="Hofmann A."/>
            <person name="Qu J."/>
            <person name="Dugan S."/>
            <person name="Lee S.L."/>
            <person name="Chao H."/>
            <person name="Dinh H."/>
            <person name="Han Y."/>
            <person name="Doddapaneni H.V."/>
            <person name="Worley K.C."/>
            <person name="Muzny D.M."/>
            <person name="Ioannidis P."/>
            <person name="Waterhouse R.M."/>
            <person name="Zdobnov E.M."/>
            <person name="James P.J."/>
            <person name="Bagnall N.H."/>
            <person name="Kotze A.C."/>
            <person name="Gibbs R.A."/>
            <person name="Richards S."/>
            <person name="Batterham P."/>
            <person name="Gasser R.B."/>
        </authorList>
    </citation>
    <scope>NUCLEOTIDE SEQUENCE [LARGE SCALE GENOMIC DNA]</scope>
    <source>
        <strain evidence="8 9">LS</strain>
        <tissue evidence="8">Full body</tissue>
    </source>
</reference>
<dbReference type="PANTHER" id="PTHR10510">
    <property type="entry name" value="CYTOCHROME C OXIDASE POLYPEPTIDE 7A"/>
    <property type="match status" value="1"/>
</dbReference>
<keyword evidence="7" id="KW-1133">Transmembrane helix</keyword>
<evidence type="ECO:0000256" key="7">
    <source>
        <dbReference type="SAM" id="Phobius"/>
    </source>
</evidence>
<evidence type="ECO:0000256" key="4">
    <source>
        <dbReference type="ARBA" id="ARBA00022946"/>
    </source>
</evidence>
<protein>
    <recommendedName>
        <fullName evidence="10">Cytochrome c oxidase subunit 7A1, mitochondrial</fullName>
    </recommendedName>
</protein>
<evidence type="ECO:0000313" key="9">
    <source>
        <dbReference type="Proteomes" id="UP000037069"/>
    </source>
</evidence>
<proteinExistence type="inferred from homology"/>
<dbReference type="GO" id="GO:0006123">
    <property type="term" value="P:mitochondrial electron transport, cytochrome c to oxygen"/>
    <property type="evidence" value="ECO:0007669"/>
    <property type="project" value="InterPro"/>
</dbReference>
<evidence type="ECO:0000256" key="6">
    <source>
        <dbReference type="ARBA" id="ARBA00023136"/>
    </source>
</evidence>
<dbReference type="GO" id="GO:0002082">
    <property type="term" value="P:regulation of oxidative phosphorylation"/>
    <property type="evidence" value="ECO:0007669"/>
    <property type="project" value="TreeGrafter"/>
</dbReference>
<keyword evidence="9" id="KW-1185">Reference proteome</keyword>
<dbReference type="FunFam" id="4.10.91.10:FF:000001">
    <property type="entry name" value="Cytochrome c oxidase subunit 7A1, mitochondrial"/>
    <property type="match status" value="1"/>
</dbReference>
<name>A0A0L0BQT9_LUCCU</name>
<evidence type="ECO:0000256" key="3">
    <source>
        <dbReference type="ARBA" id="ARBA00022792"/>
    </source>
</evidence>
<keyword evidence="6 7" id="KW-0472">Membrane</keyword>
<dbReference type="Gene3D" id="4.10.91.10">
    <property type="entry name" value="Cytochrome c oxidase, subunit VIIa"/>
    <property type="match status" value="1"/>
</dbReference>
<dbReference type="STRING" id="7375.A0A0L0BQT9"/>
<comment type="similarity">
    <text evidence="2">Belongs to the cytochrome c oxidase VIIa family.</text>
</comment>
<dbReference type="Proteomes" id="UP000037069">
    <property type="component" value="Unassembled WGS sequence"/>
</dbReference>
<keyword evidence="5" id="KW-0496">Mitochondrion</keyword>
<dbReference type="AlphaFoldDB" id="A0A0L0BQT9"/>
<evidence type="ECO:0000256" key="2">
    <source>
        <dbReference type="ARBA" id="ARBA00009331"/>
    </source>
</evidence>
<dbReference type="GO" id="GO:0045277">
    <property type="term" value="C:respiratory chain complex IV"/>
    <property type="evidence" value="ECO:0007669"/>
    <property type="project" value="InterPro"/>
</dbReference>
<dbReference type="OrthoDB" id="5966508at2759"/>